<proteinExistence type="predicted"/>
<dbReference type="InterPro" id="IPR029068">
    <property type="entry name" value="Glyas_Bleomycin-R_OHBP_Dase"/>
</dbReference>
<protein>
    <submittedName>
        <fullName evidence="1">VOC family protein</fullName>
    </submittedName>
</protein>
<name>A0A2J5PM87_9ENTR</name>
<evidence type="ECO:0000313" key="2">
    <source>
        <dbReference type="Proteomes" id="UP000234667"/>
    </source>
</evidence>
<dbReference type="SUPFAM" id="SSF54593">
    <property type="entry name" value="Glyoxalase/Bleomycin resistance protein/Dihydroxybiphenyl dioxygenase"/>
    <property type="match status" value="1"/>
</dbReference>
<dbReference type="AlphaFoldDB" id="A0A2J5PM87"/>
<reference evidence="1 2" key="2">
    <citation type="submission" date="2018-01" db="EMBL/GenBank/DDBJ databases">
        <title>Genomic study of Klebsiella pneumoniae.</title>
        <authorList>
            <person name="Yang Y."/>
            <person name="Bicalho R."/>
        </authorList>
    </citation>
    <scope>NUCLEOTIDE SEQUENCE [LARGE SCALE GENOMIC DNA]</scope>
    <source>
        <strain evidence="1 2">A10</strain>
    </source>
</reference>
<gene>
    <name evidence="1" type="ORF">CWN49_19390</name>
</gene>
<sequence>MPLSPYIAFSGNCAAAIAFYQQALGAELI</sequence>
<dbReference type="EMBL" id="PIDR01000646">
    <property type="protein sequence ID" value="PLO67133.1"/>
    <property type="molecule type" value="Genomic_DNA"/>
</dbReference>
<accession>A0A2J5PM87</accession>
<evidence type="ECO:0000313" key="1">
    <source>
        <dbReference type="EMBL" id="PLO67133.1"/>
    </source>
</evidence>
<dbReference type="Gene3D" id="3.10.180.10">
    <property type="entry name" value="2,3-Dihydroxybiphenyl 1,2-Dioxygenase, domain 1"/>
    <property type="match status" value="1"/>
</dbReference>
<dbReference type="Proteomes" id="UP000234667">
    <property type="component" value="Unassembled WGS sequence"/>
</dbReference>
<comment type="caution">
    <text evidence="1">The sequence shown here is derived from an EMBL/GenBank/DDBJ whole genome shotgun (WGS) entry which is preliminary data.</text>
</comment>
<feature type="non-terminal residue" evidence="1">
    <location>
        <position position="29"/>
    </location>
</feature>
<organism evidence="1 2">
    <name type="scientific">Klebsiella michiganensis</name>
    <dbReference type="NCBI Taxonomy" id="1134687"/>
    <lineage>
        <taxon>Bacteria</taxon>
        <taxon>Pseudomonadati</taxon>
        <taxon>Pseudomonadota</taxon>
        <taxon>Gammaproteobacteria</taxon>
        <taxon>Enterobacterales</taxon>
        <taxon>Enterobacteriaceae</taxon>
        <taxon>Klebsiella/Raoultella group</taxon>
        <taxon>Klebsiella</taxon>
    </lineage>
</organism>
<reference evidence="1 2" key="1">
    <citation type="submission" date="2017-11" db="EMBL/GenBank/DDBJ databases">
        <authorList>
            <person name="Han C.G."/>
        </authorList>
    </citation>
    <scope>NUCLEOTIDE SEQUENCE [LARGE SCALE GENOMIC DNA]</scope>
    <source>
        <strain evidence="1 2">A10</strain>
    </source>
</reference>